<reference evidence="5 6" key="1">
    <citation type="submission" date="2018-04" db="EMBL/GenBank/DDBJ databases">
        <title>Pararhodobacter oceanense sp. nov., isolated from marine intertidal sediment.</title>
        <authorList>
            <person name="Wang X.-L."/>
            <person name="Du Z.-J."/>
        </authorList>
    </citation>
    <scope>NUCLEOTIDE SEQUENCE [LARGE SCALE GENOMIC DNA]</scope>
    <source>
        <strain evidence="5 6">AM505</strain>
    </source>
</reference>
<dbReference type="Pfam" id="PF01812">
    <property type="entry name" value="5-FTHF_cyc-lig"/>
    <property type="match status" value="1"/>
</dbReference>
<dbReference type="GO" id="GO:0005524">
    <property type="term" value="F:ATP binding"/>
    <property type="evidence" value="ECO:0007669"/>
    <property type="project" value="UniProtKB-KW"/>
</dbReference>
<keyword evidence="4" id="KW-0479">Metal-binding</keyword>
<evidence type="ECO:0000313" key="5">
    <source>
        <dbReference type="EMBL" id="PVH28610.1"/>
    </source>
</evidence>
<keyword evidence="3 4" id="KW-0067">ATP-binding</keyword>
<dbReference type="InterPro" id="IPR024185">
    <property type="entry name" value="FTHF_cligase-like_sf"/>
</dbReference>
<dbReference type="GO" id="GO:0046872">
    <property type="term" value="F:metal ion binding"/>
    <property type="evidence" value="ECO:0007669"/>
    <property type="project" value="UniProtKB-KW"/>
</dbReference>
<dbReference type="AlphaFoldDB" id="A0A2T8HT22"/>
<organism evidence="5 6">
    <name type="scientific">Pararhodobacter oceanensis</name>
    <dbReference type="NCBI Taxonomy" id="2172121"/>
    <lineage>
        <taxon>Bacteria</taxon>
        <taxon>Pseudomonadati</taxon>
        <taxon>Pseudomonadota</taxon>
        <taxon>Alphaproteobacteria</taxon>
        <taxon>Rhodobacterales</taxon>
        <taxon>Paracoccaceae</taxon>
        <taxon>Pararhodobacter</taxon>
    </lineage>
</organism>
<accession>A0A2T8HT22</accession>
<comment type="caution">
    <text evidence="5">The sequence shown here is derived from an EMBL/GenBank/DDBJ whole genome shotgun (WGS) entry which is preliminary data.</text>
</comment>
<comment type="cofactor">
    <cofactor evidence="4">
        <name>Mg(2+)</name>
        <dbReference type="ChEBI" id="CHEBI:18420"/>
    </cofactor>
</comment>
<protein>
    <recommendedName>
        <fullName evidence="4">5-formyltetrahydrofolate cyclo-ligase</fullName>
        <ecNumber evidence="4">6.3.3.2</ecNumber>
    </recommendedName>
</protein>
<keyword evidence="2 4" id="KW-0547">Nucleotide-binding</keyword>
<dbReference type="Gene3D" id="3.40.50.10420">
    <property type="entry name" value="NagB/RpiA/CoA transferase-like"/>
    <property type="match status" value="1"/>
</dbReference>
<comment type="catalytic activity">
    <reaction evidence="4">
        <text>(6S)-5-formyl-5,6,7,8-tetrahydrofolate + ATP = (6R)-5,10-methenyltetrahydrofolate + ADP + phosphate</text>
        <dbReference type="Rhea" id="RHEA:10488"/>
        <dbReference type="ChEBI" id="CHEBI:30616"/>
        <dbReference type="ChEBI" id="CHEBI:43474"/>
        <dbReference type="ChEBI" id="CHEBI:57455"/>
        <dbReference type="ChEBI" id="CHEBI:57457"/>
        <dbReference type="ChEBI" id="CHEBI:456216"/>
        <dbReference type="EC" id="6.3.3.2"/>
    </reaction>
</comment>
<keyword evidence="6" id="KW-1185">Reference proteome</keyword>
<dbReference type="EMBL" id="QDKM01000004">
    <property type="protein sequence ID" value="PVH28610.1"/>
    <property type="molecule type" value="Genomic_DNA"/>
</dbReference>
<dbReference type="NCBIfam" id="TIGR02727">
    <property type="entry name" value="MTHFS_bact"/>
    <property type="match status" value="1"/>
</dbReference>
<dbReference type="GO" id="GO:0030272">
    <property type="term" value="F:5-formyltetrahydrofolate cyclo-ligase activity"/>
    <property type="evidence" value="ECO:0007669"/>
    <property type="project" value="UniProtKB-EC"/>
</dbReference>
<dbReference type="EC" id="6.3.3.2" evidence="4"/>
<dbReference type="PANTHER" id="PTHR23407">
    <property type="entry name" value="ATPASE INHIBITOR/5-FORMYLTETRAHYDROFOLATE CYCLO-LIGASE"/>
    <property type="match status" value="1"/>
</dbReference>
<evidence type="ECO:0000313" key="6">
    <source>
        <dbReference type="Proteomes" id="UP000245911"/>
    </source>
</evidence>
<dbReference type="GO" id="GO:0035999">
    <property type="term" value="P:tetrahydrofolate interconversion"/>
    <property type="evidence" value="ECO:0007669"/>
    <property type="project" value="TreeGrafter"/>
</dbReference>
<dbReference type="OrthoDB" id="9801938at2"/>
<dbReference type="InterPro" id="IPR002698">
    <property type="entry name" value="FTHF_cligase"/>
</dbReference>
<dbReference type="Proteomes" id="UP000245911">
    <property type="component" value="Unassembled WGS sequence"/>
</dbReference>
<dbReference type="InterPro" id="IPR037171">
    <property type="entry name" value="NagB/RpiA_transferase-like"/>
</dbReference>
<evidence type="ECO:0000256" key="3">
    <source>
        <dbReference type="ARBA" id="ARBA00022840"/>
    </source>
</evidence>
<keyword evidence="4" id="KW-0460">Magnesium</keyword>
<dbReference type="RefSeq" id="WP_116558444.1">
    <property type="nucleotide sequence ID" value="NZ_QDKM01000004.1"/>
</dbReference>
<dbReference type="GO" id="GO:0009396">
    <property type="term" value="P:folic acid-containing compound biosynthetic process"/>
    <property type="evidence" value="ECO:0007669"/>
    <property type="project" value="TreeGrafter"/>
</dbReference>
<evidence type="ECO:0000256" key="2">
    <source>
        <dbReference type="ARBA" id="ARBA00022741"/>
    </source>
</evidence>
<dbReference type="PANTHER" id="PTHR23407:SF1">
    <property type="entry name" value="5-FORMYLTETRAHYDROFOLATE CYCLO-LIGASE"/>
    <property type="match status" value="1"/>
</dbReference>
<keyword evidence="5" id="KW-0436">Ligase</keyword>
<sequence>MSDPDSYKCQSGFSSPPCYAADIAADYFDPHAPAAVDPQQANDVARWRRSERKRLRDARAEGSVAERHANGAAISAHLRTLLDERFDGAKGRVFSAYWPIKGEPDLRPLMAELHAAGVIIALPIVETKAAPLIFRLWTPATKMQRGDWNIPVPPPDAPELTPEIALAPLVGWSADGYRLGYGGGYFDRTLAALTPRPFGIGIGVDTARLTTIYPQPHDIPLDLILTPSGPQSPPT</sequence>
<dbReference type="SUPFAM" id="SSF100950">
    <property type="entry name" value="NagB/RpiA/CoA transferase-like"/>
    <property type="match status" value="1"/>
</dbReference>
<name>A0A2T8HT22_9RHOB</name>
<evidence type="ECO:0000256" key="4">
    <source>
        <dbReference type="RuleBase" id="RU361279"/>
    </source>
</evidence>
<gene>
    <name evidence="5" type="ORF">DDE20_10430</name>
</gene>
<proteinExistence type="inferred from homology"/>
<comment type="similarity">
    <text evidence="1 4">Belongs to the 5-formyltetrahydrofolate cyclo-ligase family.</text>
</comment>
<evidence type="ECO:0000256" key="1">
    <source>
        <dbReference type="ARBA" id="ARBA00010638"/>
    </source>
</evidence>